<comment type="caution">
    <text evidence="1">The sequence shown here is derived from an EMBL/GenBank/DDBJ whole genome shotgun (WGS) entry which is preliminary data.</text>
</comment>
<sequence>KNVIENGYESTSDDITLSNLVNISTISASSQLSDIGINVAKNGYKSTNNDSHNDIALSNSISLQQLDIEINLRQYKINELLEN</sequence>
<organism evidence="1 2">
    <name type="scientific">Racocetra persica</name>
    <dbReference type="NCBI Taxonomy" id="160502"/>
    <lineage>
        <taxon>Eukaryota</taxon>
        <taxon>Fungi</taxon>
        <taxon>Fungi incertae sedis</taxon>
        <taxon>Mucoromycota</taxon>
        <taxon>Glomeromycotina</taxon>
        <taxon>Glomeromycetes</taxon>
        <taxon>Diversisporales</taxon>
        <taxon>Gigasporaceae</taxon>
        <taxon>Racocetra</taxon>
    </lineage>
</organism>
<name>A0ACA9S030_9GLOM</name>
<dbReference type="Proteomes" id="UP000789920">
    <property type="component" value="Unassembled WGS sequence"/>
</dbReference>
<proteinExistence type="predicted"/>
<feature type="non-terminal residue" evidence="1">
    <location>
        <position position="83"/>
    </location>
</feature>
<evidence type="ECO:0000313" key="2">
    <source>
        <dbReference type="Proteomes" id="UP000789920"/>
    </source>
</evidence>
<reference evidence="1" key="1">
    <citation type="submission" date="2021-06" db="EMBL/GenBank/DDBJ databases">
        <authorList>
            <person name="Kallberg Y."/>
            <person name="Tangrot J."/>
            <person name="Rosling A."/>
        </authorList>
    </citation>
    <scope>NUCLEOTIDE SEQUENCE</scope>
    <source>
        <strain evidence="1">MA461A</strain>
    </source>
</reference>
<keyword evidence="2" id="KW-1185">Reference proteome</keyword>
<accession>A0ACA9S030</accession>
<gene>
    <name evidence="1" type="ORF">RPERSI_LOCUS24864</name>
</gene>
<feature type="non-terminal residue" evidence="1">
    <location>
        <position position="1"/>
    </location>
</feature>
<dbReference type="EMBL" id="CAJVQC010080686">
    <property type="protein sequence ID" value="CAG8818197.1"/>
    <property type="molecule type" value="Genomic_DNA"/>
</dbReference>
<protein>
    <submittedName>
        <fullName evidence="1">6419_t:CDS:1</fullName>
    </submittedName>
</protein>
<evidence type="ECO:0000313" key="1">
    <source>
        <dbReference type="EMBL" id="CAG8818197.1"/>
    </source>
</evidence>